<accession>A0A6C0K059</accession>
<dbReference type="CDD" id="cd06532">
    <property type="entry name" value="Glyco_transf_25"/>
    <property type="match status" value="1"/>
</dbReference>
<evidence type="ECO:0000313" key="2">
    <source>
        <dbReference type="EMBL" id="QHU09424.1"/>
    </source>
</evidence>
<reference evidence="2" key="1">
    <citation type="journal article" date="2020" name="Nature">
        <title>Giant virus diversity and host interactions through global metagenomics.</title>
        <authorList>
            <person name="Schulz F."/>
            <person name="Roux S."/>
            <person name="Paez-Espino D."/>
            <person name="Jungbluth S."/>
            <person name="Walsh D.A."/>
            <person name="Denef V.J."/>
            <person name="McMahon K.D."/>
            <person name="Konstantinidis K.T."/>
            <person name="Eloe-Fadrosh E.A."/>
            <person name="Kyrpides N.C."/>
            <person name="Woyke T."/>
        </authorList>
    </citation>
    <scope>NUCLEOTIDE SEQUENCE</scope>
    <source>
        <strain evidence="2">GVMAG-S-1101164-105</strain>
    </source>
</reference>
<dbReference type="Pfam" id="PF01755">
    <property type="entry name" value="Glyco_transf_25"/>
    <property type="match status" value="1"/>
</dbReference>
<dbReference type="InterPro" id="IPR002654">
    <property type="entry name" value="Glyco_trans_25"/>
</dbReference>
<evidence type="ECO:0000259" key="1">
    <source>
        <dbReference type="Pfam" id="PF01755"/>
    </source>
</evidence>
<dbReference type="EMBL" id="MN740737">
    <property type="protein sequence ID" value="QHU09424.1"/>
    <property type="molecule type" value="Genomic_DNA"/>
</dbReference>
<feature type="domain" description="Glycosyl transferase family 25" evidence="1">
    <location>
        <begin position="12"/>
        <end position="108"/>
    </location>
</feature>
<organism evidence="2">
    <name type="scientific">viral metagenome</name>
    <dbReference type="NCBI Taxonomy" id="1070528"/>
    <lineage>
        <taxon>unclassified sequences</taxon>
        <taxon>metagenomes</taxon>
        <taxon>organismal metagenomes</taxon>
    </lineage>
</organism>
<sequence length="219" mass="25491">MLKTFRINERNTFCISLANSEVRWMKMKDRFGREGYSVKRWIASTPAQVTDRFSDSLSPFQKACAQSHVNIWKHAVNKGLPYVFILEDDACFDRNWLLRLQEFIDTNRDSEWDAIFLNASEPVEPAFTWVEAKEHVLAAGYILSLKGAKAILEIFKDCFYASDWMTLVLQRRGHSYTYFPWLIIQEGEGSQLGSPYKGDFEKVLRCLGDIKYSLNNYNI</sequence>
<name>A0A6C0K059_9ZZZZ</name>
<dbReference type="AlphaFoldDB" id="A0A6C0K059"/>
<proteinExistence type="predicted"/>
<protein>
    <recommendedName>
        <fullName evidence="1">Glycosyl transferase family 25 domain-containing protein</fullName>
    </recommendedName>
</protein>